<dbReference type="Pfam" id="PF15711">
    <property type="entry name" value="ILEI"/>
    <property type="match status" value="1"/>
</dbReference>
<name>A0A8U7PAB1_CORMO</name>
<proteinExistence type="inferred from homology"/>
<keyword evidence="4" id="KW-0732">Signal</keyword>
<dbReference type="GO" id="GO:0005576">
    <property type="term" value="C:extracellular region"/>
    <property type="evidence" value="ECO:0007669"/>
    <property type="project" value="UniProtKB-SubCell"/>
</dbReference>
<evidence type="ECO:0000256" key="2">
    <source>
        <dbReference type="ARBA" id="ARBA00010905"/>
    </source>
</evidence>
<evidence type="ECO:0000256" key="1">
    <source>
        <dbReference type="ARBA" id="ARBA00004613"/>
    </source>
</evidence>
<keyword evidence="5 7" id="KW-0430">Lectin</keyword>
<evidence type="ECO:0000256" key="4">
    <source>
        <dbReference type="ARBA" id="ARBA00022729"/>
    </source>
</evidence>
<evidence type="ECO:0000313" key="9">
    <source>
        <dbReference type="Proteomes" id="UP000694553"/>
    </source>
</evidence>
<reference evidence="8" key="2">
    <citation type="submission" date="2025-08" db="UniProtKB">
        <authorList>
            <consortium name="Ensembl"/>
        </authorList>
    </citation>
    <scope>IDENTIFICATION</scope>
</reference>
<dbReference type="Proteomes" id="UP000694553">
    <property type="component" value="Unassembled WGS sequence"/>
</dbReference>
<dbReference type="InterPro" id="IPR039477">
    <property type="entry name" value="ILEI/PANDER_dom"/>
</dbReference>
<sequence length="225" mass="24942">MQEVGPGVAPLVGHCILVPAPLRDMASVSPWGQSHDFQLHSSLTGEKLPRHKCGNQKSCPQNYFAFKIISGAANVVGPSICFEDLVLMSSVKNNIGRGLNIALVNGELGSNTRLPKNTLGELDMLLDMLLPPTERVKEGIPTWHHIDTFLPSFRMNDKVQAYFTELGSSHVGKLGFRDNWVFLGAKGLMNKSPFEKHIKNDKETNKYDGWPELLEMEGCAPRKMD</sequence>
<protein>
    <submittedName>
        <fullName evidence="8">Uncharacterized protein</fullName>
    </submittedName>
</protein>
<comment type="subcellular location">
    <subcellularLocation>
        <location evidence="1">Secreted</location>
    </subcellularLocation>
</comment>
<keyword evidence="3" id="KW-0964">Secreted</keyword>
<dbReference type="AlphaFoldDB" id="A0A8U7PAB1"/>
<reference evidence="8" key="3">
    <citation type="submission" date="2025-09" db="UniProtKB">
        <authorList>
            <consortium name="Ensembl"/>
        </authorList>
    </citation>
    <scope>IDENTIFICATION</scope>
</reference>
<dbReference type="GO" id="GO:0030246">
    <property type="term" value="F:carbohydrate binding"/>
    <property type="evidence" value="ECO:0007669"/>
    <property type="project" value="UniProtKB-UniRule"/>
</dbReference>
<evidence type="ECO:0000256" key="5">
    <source>
        <dbReference type="ARBA" id="ARBA00022734"/>
    </source>
</evidence>
<organism evidence="8 9">
    <name type="scientific">Corvus moneduloides</name>
    <name type="common">New Caledonian crow</name>
    <dbReference type="NCBI Taxonomy" id="1196302"/>
    <lineage>
        <taxon>Eukaryota</taxon>
        <taxon>Metazoa</taxon>
        <taxon>Chordata</taxon>
        <taxon>Craniata</taxon>
        <taxon>Vertebrata</taxon>
        <taxon>Euteleostomi</taxon>
        <taxon>Archelosauria</taxon>
        <taxon>Archosauria</taxon>
        <taxon>Dinosauria</taxon>
        <taxon>Saurischia</taxon>
        <taxon>Theropoda</taxon>
        <taxon>Coelurosauria</taxon>
        <taxon>Aves</taxon>
        <taxon>Neognathae</taxon>
        <taxon>Neoaves</taxon>
        <taxon>Telluraves</taxon>
        <taxon>Australaves</taxon>
        <taxon>Passeriformes</taxon>
        <taxon>Corvoidea</taxon>
        <taxon>Corvidae</taxon>
        <taxon>Corvus</taxon>
    </lineage>
</organism>
<keyword evidence="9" id="KW-1185">Reference proteome</keyword>
<reference evidence="9" key="1">
    <citation type="submission" date="2019-10" db="EMBL/GenBank/DDBJ databases">
        <title>Corvus moneduloides (New Caledonian crow) genome, bCorMon1, primary haplotype.</title>
        <authorList>
            <person name="Rutz C."/>
            <person name="Fungtammasan C."/>
            <person name="Mountcastle J."/>
            <person name="Formenti G."/>
            <person name="Chow W."/>
            <person name="Howe K."/>
            <person name="Steele M.P."/>
            <person name="Fernandes J."/>
            <person name="Gilbert M.T.P."/>
            <person name="Fedrigo O."/>
            <person name="Jarvis E.D."/>
            <person name="Gemmell N."/>
        </authorList>
    </citation>
    <scope>NUCLEOTIDE SEQUENCE [LARGE SCALE GENOMIC DNA]</scope>
</reference>
<dbReference type="PANTHER" id="PTHR14592">
    <property type="entry name" value="UNCHARACTERIZED FAM3"/>
    <property type="match status" value="1"/>
</dbReference>
<comment type="similarity">
    <text evidence="2">Belongs to the FAM3 family.</text>
</comment>
<dbReference type="PROSITE" id="PS52031">
    <property type="entry name" value="GG_LECTIN"/>
    <property type="match status" value="1"/>
</dbReference>
<evidence type="ECO:0000256" key="6">
    <source>
        <dbReference type="ARBA" id="ARBA00023157"/>
    </source>
</evidence>
<dbReference type="OMA" id="TWFIVQT"/>
<evidence type="ECO:0000313" key="8">
    <source>
        <dbReference type="Ensembl" id="ENSCMUP00000033553.1"/>
    </source>
</evidence>
<accession>A0A8U7PAB1</accession>
<evidence type="ECO:0000256" key="7">
    <source>
        <dbReference type="PROSITE-ProRule" id="PRU01375"/>
    </source>
</evidence>
<dbReference type="Ensembl" id="ENSCMUT00000032068.1">
    <property type="protein sequence ID" value="ENSCMUP00000033553.1"/>
    <property type="gene ID" value="ENSCMUG00000016611.2"/>
</dbReference>
<evidence type="ECO:0000256" key="3">
    <source>
        <dbReference type="ARBA" id="ARBA00022525"/>
    </source>
</evidence>
<dbReference type="InterPro" id="IPR039220">
    <property type="entry name" value="FAM3"/>
</dbReference>
<keyword evidence="6" id="KW-1015">Disulfide bond</keyword>